<dbReference type="PANTHER" id="PTHR12149">
    <property type="entry name" value="FRUCTOSAMINE 3 KINASE-RELATED PROTEIN"/>
    <property type="match status" value="1"/>
</dbReference>
<organism evidence="3 4">
    <name type="scientific">Pseudoalteromonas luteoviolacea S4054</name>
    <dbReference type="NCBI Taxonomy" id="1129367"/>
    <lineage>
        <taxon>Bacteria</taxon>
        <taxon>Pseudomonadati</taxon>
        <taxon>Pseudomonadota</taxon>
        <taxon>Gammaproteobacteria</taxon>
        <taxon>Alteromonadales</taxon>
        <taxon>Pseudoalteromonadaceae</taxon>
        <taxon>Pseudoalteromonas</taxon>
    </lineage>
</organism>
<gene>
    <name evidence="3" type="ORF">N479_08675</name>
</gene>
<dbReference type="AlphaFoldDB" id="A0A0F6AE47"/>
<evidence type="ECO:0000313" key="4">
    <source>
        <dbReference type="Proteomes" id="UP000033434"/>
    </source>
</evidence>
<dbReference type="PATRIC" id="fig|1129367.4.peg.1506"/>
<evidence type="ECO:0000256" key="1">
    <source>
        <dbReference type="ARBA" id="ARBA00009460"/>
    </source>
</evidence>
<dbReference type="Gene3D" id="3.90.1200.10">
    <property type="match status" value="1"/>
</dbReference>
<evidence type="ECO:0008006" key="5">
    <source>
        <dbReference type="Google" id="ProtNLM"/>
    </source>
</evidence>
<sequence>MWNLVNQYISEAIHDKFEFTRKTQLPSNHKSKNYQIENDKHRFLVKVDHISALERYECEADNHALLTRDSDFLVADPITIGSSLEYCFSVYEWLPSQLDKEDWYLCGKTLAKMHNRHEQEMFGFEQDNYFLGLAQPNQWHKKWSVFFAEERIAWQLQLLQEKSIVLVEIDDFVEYIKPLVNHPVQPSLLHGFFWRGNIAFSNDKPSVYCPACYYGDREVDLANSELFAQLPEAFYTGYNEVYEIEKGYQQRKSIYQLYSLLCHANVFAGDYVIQSKQQIEQILK</sequence>
<reference evidence="3 4" key="1">
    <citation type="journal article" date="2015" name="BMC Genomics">
        <title>Genome mining reveals unlocked bioactive potential of marine Gram-negative bacteria.</title>
        <authorList>
            <person name="Machado H."/>
            <person name="Sonnenschein E.C."/>
            <person name="Melchiorsen J."/>
            <person name="Gram L."/>
        </authorList>
    </citation>
    <scope>NUCLEOTIDE SEQUENCE [LARGE SCALE GENOMIC DNA]</scope>
    <source>
        <strain evidence="3 4">S4054</strain>
    </source>
</reference>
<dbReference type="PANTHER" id="PTHR12149:SF8">
    <property type="entry name" value="PROTEIN-RIBULOSAMINE 3-KINASE"/>
    <property type="match status" value="1"/>
</dbReference>
<protein>
    <recommendedName>
        <fullName evidence="5">Fructosamine kinase</fullName>
    </recommendedName>
</protein>
<accession>A0A0F6AE47</accession>
<dbReference type="Pfam" id="PF03881">
    <property type="entry name" value="Fructosamin_kin"/>
    <property type="match status" value="1"/>
</dbReference>
<dbReference type="SUPFAM" id="SSF56112">
    <property type="entry name" value="Protein kinase-like (PK-like)"/>
    <property type="match status" value="1"/>
</dbReference>
<dbReference type="EMBL" id="AUXW01000136">
    <property type="protein sequence ID" value="KKE84487.1"/>
    <property type="molecule type" value="Genomic_DNA"/>
</dbReference>
<keyword evidence="2" id="KW-0418">Kinase</keyword>
<keyword evidence="2" id="KW-0808">Transferase</keyword>
<dbReference type="Proteomes" id="UP000033434">
    <property type="component" value="Unassembled WGS sequence"/>
</dbReference>
<dbReference type="InterPro" id="IPR011009">
    <property type="entry name" value="Kinase-like_dom_sf"/>
</dbReference>
<dbReference type="GO" id="GO:0016301">
    <property type="term" value="F:kinase activity"/>
    <property type="evidence" value="ECO:0007669"/>
    <property type="project" value="UniProtKB-UniRule"/>
</dbReference>
<dbReference type="InterPro" id="IPR016477">
    <property type="entry name" value="Fructo-/Ketosamine-3-kinase"/>
</dbReference>
<dbReference type="Gene3D" id="3.30.200.20">
    <property type="entry name" value="Phosphorylase Kinase, domain 1"/>
    <property type="match status" value="1"/>
</dbReference>
<dbReference type="RefSeq" id="WP_046355259.1">
    <property type="nucleotide sequence ID" value="NZ_AUXW01000136.1"/>
</dbReference>
<comment type="caution">
    <text evidence="3">The sequence shown here is derived from an EMBL/GenBank/DDBJ whole genome shotgun (WGS) entry which is preliminary data.</text>
</comment>
<evidence type="ECO:0000313" key="3">
    <source>
        <dbReference type="EMBL" id="KKE84487.1"/>
    </source>
</evidence>
<proteinExistence type="inferred from homology"/>
<name>A0A0F6AE47_9GAMM</name>
<comment type="similarity">
    <text evidence="1 2">Belongs to the fructosamine kinase family.</text>
</comment>
<dbReference type="PIRSF" id="PIRSF006221">
    <property type="entry name" value="Ketosamine-3-kinase"/>
    <property type="match status" value="1"/>
</dbReference>
<evidence type="ECO:0000256" key="2">
    <source>
        <dbReference type="PIRNR" id="PIRNR006221"/>
    </source>
</evidence>